<dbReference type="Proteomes" id="UP001224644">
    <property type="component" value="Unassembled WGS sequence"/>
</dbReference>
<dbReference type="PANTHER" id="PTHR30576:SF21">
    <property type="entry name" value="UDP-GLUCOSE:UNDECAPRENYL-PHOSPHATE GLUCOSE-1-PHOSPHATE TRANSFERASE"/>
    <property type="match status" value="1"/>
</dbReference>
<reference evidence="11" key="1">
    <citation type="journal article" date="2019" name="Int. J. Syst. Evol. Microbiol.">
        <title>The Global Catalogue of Microorganisms (GCM) 10K type strain sequencing project: providing services to taxonomists for standard genome sequencing and annotation.</title>
        <authorList>
            <consortium name="The Broad Institute Genomics Platform"/>
            <consortium name="The Broad Institute Genome Sequencing Center for Infectious Disease"/>
            <person name="Wu L."/>
            <person name="Ma J."/>
        </authorList>
    </citation>
    <scope>NUCLEOTIDE SEQUENCE [LARGE SCALE GENOMIC DNA]</scope>
    <source>
        <strain evidence="11">CECT 7069</strain>
    </source>
</reference>
<dbReference type="InterPro" id="IPR017475">
    <property type="entry name" value="EPS_sugar_tfrase"/>
</dbReference>
<feature type="transmembrane region" description="Helical" evidence="8">
    <location>
        <begin position="67"/>
        <end position="84"/>
    </location>
</feature>
<name>A0ABT8BDW2_9HYPH</name>
<dbReference type="InterPro" id="IPR003362">
    <property type="entry name" value="Bact_transf"/>
</dbReference>
<proteinExistence type="inferred from homology"/>
<evidence type="ECO:0000256" key="4">
    <source>
        <dbReference type="ARBA" id="ARBA00022692"/>
    </source>
</evidence>
<feature type="transmembrane region" description="Helical" evidence="8">
    <location>
        <begin position="26"/>
        <end position="47"/>
    </location>
</feature>
<feature type="transmembrane region" description="Helical" evidence="8">
    <location>
        <begin position="104"/>
        <end position="121"/>
    </location>
</feature>
<evidence type="ECO:0000256" key="2">
    <source>
        <dbReference type="ARBA" id="ARBA00006464"/>
    </source>
</evidence>
<dbReference type="Pfam" id="PF13727">
    <property type="entry name" value="CoA_binding_3"/>
    <property type="match status" value="1"/>
</dbReference>
<dbReference type="GO" id="GO:0016740">
    <property type="term" value="F:transferase activity"/>
    <property type="evidence" value="ECO:0007669"/>
    <property type="project" value="UniProtKB-KW"/>
</dbReference>
<sequence>MSIKTVARRDVWAALLPRRRRAAFRLGISASVALADLVAILGTAYAVDVTYSLAVLGEFPPSGASGGLHIAGLIAVMVLLTNLARDEYSIETALSHGPHLRRTATLWVSAWAVVLILGFATKTTNDFSRIVSLGFFLTGLPVMLGVRAAMIALVRGAIRPDSASINRIHLVGYEDDIARFYAHNDTEALGLRVIGTSYLRRTDGEADALTRTAQMAEDLDLAVSVVRFLRPDDVFILVPWSEASDIERCIDAFLRVPAALHLRPGSVMDRFPDIKVGRVGRLSGLSIGRRPLQPGEILLKRAVDLTLAATALVMLAPLFAAVAVLIKLDSPGPVFFRQRRYGFNQQAFRVYKFRSMKAEGDTVFRQASRNDSRITRIGAVLRRSNIDELPQLINVLRGEMALVGPRPHALAHDRSFERRIAHYARRHNVMPGITGWAQVNGLRGETLTDLDMERRVAHDLYYIDNWSIWLDLRIMVQTVISPRAYNNAF</sequence>
<dbReference type="EMBL" id="JAUFPX010000002">
    <property type="protein sequence ID" value="MDN3589461.1"/>
    <property type="molecule type" value="Genomic_DNA"/>
</dbReference>
<feature type="transmembrane region" description="Helical" evidence="8">
    <location>
        <begin position="305"/>
        <end position="326"/>
    </location>
</feature>
<evidence type="ECO:0000256" key="7">
    <source>
        <dbReference type="ARBA" id="ARBA00023169"/>
    </source>
</evidence>
<feature type="domain" description="Bacterial sugar transferase" evidence="9">
    <location>
        <begin position="300"/>
        <end position="480"/>
    </location>
</feature>
<dbReference type="EC" id="2.7.8.-" evidence="10"/>
<evidence type="ECO:0000259" key="9">
    <source>
        <dbReference type="Pfam" id="PF02397"/>
    </source>
</evidence>
<keyword evidence="6 8" id="KW-0472">Membrane</keyword>
<keyword evidence="7" id="KW-0270">Exopolysaccharide synthesis</keyword>
<evidence type="ECO:0000313" key="11">
    <source>
        <dbReference type="Proteomes" id="UP001224644"/>
    </source>
</evidence>
<comment type="subcellular location">
    <subcellularLocation>
        <location evidence="1">Membrane</location>
        <topology evidence="1">Multi-pass membrane protein</topology>
    </subcellularLocation>
</comment>
<accession>A0ABT8BDW2</accession>
<dbReference type="Pfam" id="PF02397">
    <property type="entry name" value="Bac_transf"/>
    <property type="match status" value="1"/>
</dbReference>
<keyword evidence="4 8" id="KW-0812">Transmembrane</keyword>
<dbReference type="PANTHER" id="PTHR30576">
    <property type="entry name" value="COLANIC BIOSYNTHESIS UDP-GLUCOSE LIPID CARRIER TRANSFERASE"/>
    <property type="match status" value="1"/>
</dbReference>
<keyword evidence="5 8" id="KW-1133">Transmembrane helix</keyword>
<evidence type="ECO:0000256" key="5">
    <source>
        <dbReference type="ARBA" id="ARBA00022989"/>
    </source>
</evidence>
<evidence type="ECO:0000256" key="3">
    <source>
        <dbReference type="ARBA" id="ARBA00022679"/>
    </source>
</evidence>
<dbReference type="RefSeq" id="WP_238224327.1">
    <property type="nucleotide sequence ID" value="NZ_BPQD01000007.1"/>
</dbReference>
<evidence type="ECO:0000256" key="6">
    <source>
        <dbReference type="ARBA" id="ARBA00023136"/>
    </source>
</evidence>
<evidence type="ECO:0000256" key="1">
    <source>
        <dbReference type="ARBA" id="ARBA00004141"/>
    </source>
</evidence>
<evidence type="ECO:0000256" key="8">
    <source>
        <dbReference type="SAM" id="Phobius"/>
    </source>
</evidence>
<keyword evidence="11" id="KW-1185">Reference proteome</keyword>
<evidence type="ECO:0000313" key="10">
    <source>
        <dbReference type="EMBL" id="MDN3589461.1"/>
    </source>
</evidence>
<organism evidence="10 11">
    <name type="scientific">Methylobacterium adhaesivum</name>
    <dbReference type="NCBI Taxonomy" id="333297"/>
    <lineage>
        <taxon>Bacteria</taxon>
        <taxon>Pseudomonadati</taxon>
        <taxon>Pseudomonadota</taxon>
        <taxon>Alphaproteobacteria</taxon>
        <taxon>Hyphomicrobiales</taxon>
        <taxon>Methylobacteriaceae</taxon>
        <taxon>Methylobacterium</taxon>
    </lineage>
</organism>
<comment type="caution">
    <text evidence="10">The sequence shown here is derived from an EMBL/GenBank/DDBJ whole genome shotgun (WGS) entry which is preliminary data.</text>
</comment>
<keyword evidence="3 10" id="KW-0808">Transferase</keyword>
<comment type="similarity">
    <text evidence="2">Belongs to the bacterial sugar transferase family.</text>
</comment>
<feature type="transmembrane region" description="Helical" evidence="8">
    <location>
        <begin position="133"/>
        <end position="154"/>
    </location>
</feature>
<dbReference type="NCBIfam" id="TIGR03025">
    <property type="entry name" value="EPS_sugtrans"/>
    <property type="match status" value="1"/>
</dbReference>
<protein>
    <submittedName>
        <fullName evidence="10">Sugar transferase</fullName>
        <ecNumber evidence="10">2.7.8.-</ecNumber>
    </submittedName>
</protein>
<gene>
    <name evidence="10" type="ORF">QWZ12_02420</name>
</gene>